<evidence type="ECO:0000313" key="5">
    <source>
        <dbReference type="EMBL" id="EES12534.1"/>
    </source>
</evidence>
<dbReference type="SUPFAM" id="SSF53756">
    <property type="entry name" value="UDP-Glycosyltransferase/glycogen phosphorylase"/>
    <property type="match status" value="1"/>
</dbReference>
<gene>
    <name evidence="5" type="ORF">SORBI_3006G153100</name>
</gene>
<dbReference type="PROSITE" id="PS00375">
    <property type="entry name" value="UDPGT"/>
    <property type="match status" value="1"/>
</dbReference>
<dbReference type="Proteomes" id="UP000000768">
    <property type="component" value="Chromosome 6"/>
</dbReference>
<dbReference type="Gramene" id="EES12534">
    <property type="protein sequence ID" value="EES12534"/>
    <property type="gene ID" value="SORBI_3006G153100"/>
</dbReference>
<dbReference type="HOGENOM" id="CLU_001724_0_2_1"/>
<dbReference type="InterPro" id="IPR035595">
    <property type="entry name" value="UDP_glycos_trans_CS"/>
</dbReference>
<dbReference type="PANTHER" id="PTHR11926">
    <property type="entry name" value="GLUCOSYL/GLUCURONOSYL TRANSFERASES"/>
    <property type="match status" value="1"/>
</dbReference>
<evidence type="ECO:0000256" key="4">
    <source>
        <dbReference type="RuleBase" id="RU362057"/>
    </source>
</evidence>
<evidence type="ECO:0000256" key="1">
    <source>
        <dbReference type="ARBA" id="ARBA00009995"/>
    </source>
</evidence>
<sequence length="554" mass="58760">MGAEAVAHPAVLLVPFPAQGHITPMLQLAGVLAAHGVAPTVAVPDFIHRRIAAAASGCVGGGVALASIPSGIVIQQDAAAGGDDDDTPGFRDIVHSMEHHMPLHLERMLLASASPRSRAPPPVACVVVDVLASWAVPVAARCGVPAAGFWPAMLACYRVVAAIPELLDKGLISESGTPISSAVESSDSDSDEQVVQDVGQTTIRGLEILPAEVDLRVEELPWLVGDSATRRSRFAFWLQTLHRARAFRWVLVNSFPAEAEAGCPAAAASDHDDDAHRLARQGPRVLPVGPALLPGGGILGERTKQQPQPHCGNGNVNGNKSGPSMWRADATCIGWLDAQRAGTVVYVSFGSWVGSIGADKVRELALGLEATGRPFLWALKRDASWRAGLPEGFADRVAGRGKLVDWAPQQDVLRHAAVGCYLTHCGWNSTLEAVQHGVRLLCYPVSGDQFINCAYITGVWRIGLRLGGGGGGMTRDDVVEGIGRVMDDGGGEGRRLQENVWALRDRVVTADARRAADRNVSSFVDEITADRNVSSFVDEITSDHPLLVQLYSVL</sequence>
<protein>
    <recommendedName>
        <fullName evidence="4">Glycosyltransferase</fullName>
        <ecNumber evidence="4">2.4.1.-</ecNumber>
    </recommendedName>
</protein>
<dbReference type="EC" id="2.4.1.-" evidence="4"/>
<dbReference type="InterPro" id="IPR002213">
    <property type="entry name" value="UDP_glucos_trans"/>
</dbReference>
<keyword evidence="3" id="KW-0328">Glycosyltransferase</keyword>
<organism evidence="5 6">
    <name type="scientific">Sorghum bicolor</name>
    <name type="common">Sorghum</name>
    <name type="synonym">Sorghum vulgare</name>
    <dbReference type="NCBI Taxonomy" id="4558"/>
    <lineage>
        <taxon>Eukaryota</taxon>
        <taxon>Viridiplantae</taxon>
        <taxon>Streptophyta</taxon>
        <taxon>Embryophyta</taxon>
        <taxon>Tracheophyta</taxon>
        <taxon>Spermatophyta</taxon>
        <taxon>Magnoliopsida</taxon>
        <taxon>Liliopsida</taxon>
        <taxon>Poales</taxon>
        <taxon>Poaceae</taxon>
        <taxon>PACMAD clade</taxon>
        <taxon>Panicoideae</taxon>
        <taxon>Andropogonodae</taxon>
        <taxon>Andropogoneae</taxon>
        <taxon>Sorghinae</taxon>
        <taxon>Sorghum</taxon>
    </lineage>
</organism>
<reference evidence="5 6" key="1">
    <citation type="journal article" date="2009" name="Nature">
        <title>The Sorghum bicolor genome and the diversification of grasses.</title>
        <authorList>
            <person name="Paterson A.H."/>
            <person name="Bowers J.E."/>
            <person name="Bruggmann R."/>
            <person name="Dubchak I."/>
            <person name="Grimwood J."/>
            <person name="Gundlach H."/>
            <person name="Haberer G."/>
            <person name="Hellsten U."/>
            <person name="Mitros T."/>
            <person name="Poliakov A."/>
            <person name="Schmutz J."/>
            <person name="Spannagl M."/>
            <person name="Tang H."/>
            <person name="Wang X."/>
            <person name="Wicker T."/>
            <person name="Bharti A.K."/>
            <person name="Chapman J."/>
            <person name="Feltus F.A."/>
            <person name="Gowik U."/>
            <person name="Grigoriev I.V."/>
            <person name="Lyons E."/>
            <person name="Maher C.A."/>
            <person name="Martis M."/>
            <person name="Narechania A."/>
            <person name="Otillar R.P."/>
            <person name="Penning B.W."/>
            <person name="Salamov A.A."/>
            <person name="Wang Y."/>
            <person name="Zhang L."/>
            <person name="Carpita N.C."/>
            <person name="Freeling M."/>
            <person name="Gingle A.R."/>
            <person name="Hash C.T."/>
            <person name="Keller B."/>
            <person name="Klein P."/>
            <person name="Kresovich S."/>
            <person name="McCann M.C."/>
            <person name="Ming R."/>
            <person name="Peterson D.G."/>
            <person name="Mehboob-ur-Rahman"/>
            <person name="Ware D."/>
            <person name="Westhoff P."/>
            <person name="Mayer K.F."/>
            <person name="Messing J."/>
            <person name="Rokhsar D.S."/>
        </authorList>
    </citation>
    <scope>NUCLEOTIDE SEQUENCE [LARGE SCALE GENOMIC DNA]</scope>
    <source>
        <strain evidence="6">cv. BTx623</strain>
    </source>
</reference>
<comment type="similarity">
    <text evidence="1 3">Belongs to the UDP-glycosyltransferase family.</text>
</comment>
<dbReference type="FunCoup" id="C5YCH0">
    <property type="interactions" value="281"/>
</dbReference>
<dbReference type="KEGG" id="sbi:8056024"/>
<keyword evidence="2 3" id="KW-0808">Transferase</keyword>
<dbReference type="Gene3D" id="3.40.50.2000">
    <property type="entry name" value="Glycogen Phosphorylase B"/>
    <property type="match status" value="2"/>
</dbReference>
<dbReference type="EMBL" id="CM000765">
    <property type="protein sequence ID" value="EES12534.1"/>
    <property type="molecule type" value="Genomic_DNA"/>
</dbReference>
<accession>C5YCH0</accession>
<dbReference type="GO" id="GO:0035251">
    <property type="term" value="F:UDP-glucosyltransferase activity"/>
    <property type="evidence" value="ECO:0000318"/>
    <property type="project" value="GO_Central"/>
</dbReference>
<dbReference type="Pfam" id="PF00201">
    <property type="entry name" value="UDPGT"/>
    <property type="match status" value="1"/>
</dbReference>
<name>C5YCH0_SORBI</name>
<evidence type="ECO:0000256" key="2">
    <source>
        <dbReference type="ARBA" id="ARBA00022679"/>
    </source>
</evidence>
<dbReference type="PANTHER" id="PTHR11926:SF1402">
    <property type="entry name" value="GLYCOSYLTRANSFERASE"/>
    <property type="match status" value="1"/>
</dbReference>
<dbReference type="AlphaFoldDB" id="C5YCH0"/>
<dbReference type="OrthoDB" id="5835829at2759"/>
<dbReference type="OMA" id="FAMENNM"/>
<reference evidence="6" key="2">
    <citation type="journal article" date="2018" name="Plant J.">
        <title>The Sorghum bicolor reference genome: improved assembly, gene annotations, a transcriptome atlas, and signatures of genome organization.</title>
        <authorList>
            <person name="McCormick R.F."/>
            <person name="Truong S.K."/>
            <person name="Sreedasyam A."/>
            <person name="Jenkins J."/>
            <person name="Shu S."/>
            <person name="Sims D."/>
            <person name="Kennedy M."/>
            <person name="Amirebrahimi M."/>
            <person name="Weers B.D."/>
            <person name="McKinley B."/>
            <person name="Mattison A."/>
            <person name="Morishige D.T."/>
            <person name="Grimwood J."/>
            <person name="Schmutz J."/>
            <person name="Mullet J.E."/>
        </authorList>
    </citation>
    <scope>NUCLEOTIDE SEQUENCE [LARGE SCALE GENOMIC DNA]</scope>
    <source>
        <strain evidence="6">cv. BTx623</strain>
    </source>
</reference>
<dbReference type="InParanoid" id="C5YCH0"/>
<dbReference type="eggNOG" id="KOG1192">
    <property type="taxonomic scope" value="Eukaryota"/>
</dbReference>
<evidence type="ECO:0000256" key="3">
    <source>
        <dbReference type="RuleBase" id="RU003718"/>
    </source>
</evidence>
<keyword evidence="6" id="KW-1185">Reference proteome</keyword>
<dbReference type="FunFam" id="3.40.50.2000:FF:000122">
    <property type="entry name" value="Glycosyltransferase"/>
    <property type="match status" value="1"/>
</dbReference>
<evidence type="ECO:0000313" key="6">
    <source>
        <dbReference type="Proteomes" id="UP000000768"/>
    </source>
</evidence>
<proteinExistence type="inferred from homology"/>
<dbReference type="CDD" id="cd03784">
    <property type="entry name" value="GT1_Gtf-like"/>
    <property type="match status" value="1"/>
</dbReference>